<dbReference type="PANTHER" id="PTHR45814">
    <property type="entry name" value="HISTONE-LYSINE N-METHYLTRANSFERASE SETD1"/>
    <property type="match status" value="1"/>
</dbReference>
<dbReference type="PANTHER" id="PTHR45814:SF2">
    <property type="entry name" value="HISTONE-LYSINE N-METHYLTRANSFERASE SETD1"/>
    <property type="match status" value="1"/>
</dbReference>
<dbReference type="EMBL" id="DS985262">
    <property type="protein sequence ID" value="EDV20136.1"/>
    <property type="molecule type" value="Genomic_DNA"/>
</dbReference>
<keyword evidence="5" id="KW-0949">S-adenosyl-L-methionine</keyword>
<dbReference type="OMA" id="LAVCNED"/>
<dbReference type="PROSITE" id="PS50868">
    <property type="entry name" value="POST_SET"/>
    <property type="match status" value="1"/>
</dbReference>
<dbReference type="GO" id="GO:0032259">
    <property type="term" value="P:methylation"/>
    <property type="evidence" value="ECO:0007669"/>
    <property type="project" value="UniProtKB-KW"/>
</dbReference>
<dbReference type="SMART" id="SM00508">
    <property type="entry name" value="PostSET"/>
    <property type="match status" value="1"/>
</dbReference>
<evidence type="ECO:0000256" key="4">
    <source>
        <dbReference type="ARBA" id="ARBA00022679"/>
    </source>
</evidence>
<evidence type="ECO:0000313" key="17">
    <source>
        <dbReference type="EMBL" id="EDV20136.1"/>
    </source>
</evidence>
<dbReference type="InterPro" id="IPR003616">
    <property type="entry name" value="Post-SET_dom"/>
</dbReference>
<evidence type="ECO:0000256" key="8">
    <source>
        <dbReference type="ARBA" id="ARBA00023015"/>
    </source>
</evidence>
<dbReference type="AlphaFoldDB" id="B3SAP0"/>
<accession>B3SAP0</accession>
<dbReference type="RefSeq" id="XP_002117297.1">
    <property type="nucleotide sequence ID" value="XM_002117261.1"/>
</dbReference>
<gene>
    <name evidence="17" type="ORF">TRIADDRAFT_32357</name>
</gene>
<evidence type="ECO:0000256" key="13">
    <source>
        <dbReference type="ARBA" id="ARBA00049129"/>
    </source>
</evidence>
<comment type="catalytic activity">
    <reaction evidence="13">
        <text>N(6),N(6)-dimethyl-L-lysyl(4)-[histone H3] + S-adenosyl-L-methionine = N(6),N(6),N(6)-trimethyl-L-lysyl(4)-[histone H3] + S-adenosyl-L-homocysteine + H(+)</text>
        <dbReference type="Rhea" id="RHEA:60272"/>
        <dbReference type="Rhea" id="RHEA-COMP:15537"/>
        <dbReference type="Rhea" id="RHEA-COMP:15540"/>
        <dbReference type="ChEBI" id="CHEBI:15378"/>
        <dbReference type="ChEBI" id="CHEBI:57856"/>
        <dbReference type="ChEBI" id="CHEBI:59789"/>
        <dbReference type="ChEBI" id="CHEBI:61961"/>
        <dbReference type="ChEBI" id="CHEBI:61976"/>
    </reaction>
</comment>
<evidence type="ECO:0000256" key="1">
    <source>
        <dbReference type="ARBA" id="ARBA00004123"/>
    </source>
</evidence>
<keyword evidence="18" id="KW-1185">Reference proteome</keyword>
<comment type="catalytic activity">
    <reaction evidence="11">
        <text>L-lysyl(4)-[histone H3] + 3 S-adenosyl-L-methionine = N(6),N(6),N(6)-trimethyl-L-lysyl(4)-[histone H3] + 3 S-adenosyl-L-homocysteine + 3 H(+)</text>
        <dbReference type="Rhea" id="RHEA:60260"/>
        <dbReference type="Rhea" id="RHEA-COMP:15537"/>
        <dbReference type="Rhea" id="RHEA-COMP:15547"/>
        <dbReference type="ChEBI" id="CHEBI:15378"/>
        <dbReference type="ChEBI" id="CHEBI:29969"/>
        <dbReference type="ChEBI" id="CHEBI:57856"/>
        <dbReference type="ChEBI" id="CHEBI:59789"/>
        <dbReference type="ChEBI" id="CHEBI:61961"/>
        <dbReference type="EC" id="2.1.1.354"/>
    </reaction>
</comment>
<keyword evidence="4" id="KW-0808">Transferase</keyword>
<feature type="non-terminal residue" evidence="17">
    <location>
        <position position="1"/>
    </location>
</feature>
<dbReference type="SUPFAM" id="SSF82199">
    <property type="entry name" value="SET domain"/>
    <property type="match status" value="1"/>
</dbReference>
<evidence type="ECO:0000256" key="14">
    <source>
        <dbReference type="SAM" id="MobiDB-lite"/>
    </source>
</evidence>
<dbReference type="FunFam" id="2.170.270.10:FF:000010">
    <property type="entry name" value="Histone-lysine N-methyltransferase"/>
    <property type="match status" value="1"/>
</dbReference>
<proteinExistence type="predicted"/>
<feature type="domain" description="Post-SET" evidence="16">
    <location>
        <begin position="201"/>
        <end position="217"/>
    </location>
</feature>
<keyword evidence="10" id="KW-0539">Nucleus</keyword>
<dbReference type="Proteomes" id="UP000009022">
    <property type="component" value="Unassembled WGS sequence"/>
</dbReference>
<feature type="compositionally biased region" description="Basic and acidic residues" evidence="14">
    <location>
        <begin position="37"/>
        <end position="48"/>
    </location>
</feature>
<dbReference type="PROSITE" id="PS50280">
    <property type="entry name" value="SET"/>
    <property type="match status" value="1"/>
</dbReference>
<dbReference type="PhylomeDB" id="B3SAP0"/>
<dbReference type="InParanoid" id="B3SAP0"/>
<dbReference type="OrthoDB" id="308383at2759"/>
<dbReference type="Gene3D" id="2.170.270.10">
    <property type="entry name" value="SET domain"/>
    <property type="match status" value="1"/>
</dbReference>
<keyword evidence="8" id="KW-0805">Transcription regulation</keyword>
<protein>
    <recommendedName>
        <fullName evidence="2">[histone H3]-lysine(4) N-trimethyltransferase</fullName>
        <ecNumber evidence="2">2.1.1.354</ecNumber>
    </recommendedName>
</protein>
<evidence type="ECO:0000256" key="9">
    <source>
        <dbReference type="ARBA" id="ARBA00023163"/>
    </source>
</evidence>
<dbReference type="Pfam" id="PF11764">
    <property type="entry name" value="N-SET"/>
    <property type="match status" value="1"/>
</dbReference>
<dbReference type="EC" id="2.1.1.354" evidence="2"/>
<dbReference type="eggNOG" id="KOG1080">
    <property type="taxonomic scope" value="Eukaryota"/>
</dbReference>
<keyword evidence="6" id="KW-0156">Chromatin regulator</keyword>
<dbReference type="SMART" id="SM00317">
    <property type="entry name" value="SET"/>
    <property type="match status" value="1"/>
</dbReference>
<evidence type="ECO:0000256" key="7">
    <source>
        <dbReference type="ARBA" id="ARBA00022884"/>
    </source>
</evidence>
<evidence type="ECO:0000259" key="16">
    <source>
        <dbReference type="PROSITE" id="PS50868"/>
    </source>
</evidence>
<keyword evidence="9" id="KW-0804">Transcription</keyword>
<evidence type="ECO:0000256" key="11">
    <source>
        <dbReference type="ARBA" id="ARBA00047571"/>
    </source>
</evidence>
<dbReference type="GO" id="GO:0003723">
    <property type="term" value="F:RNA binding"/>
    <property type="evidence" value="ECO:0007669"/>
    <property type="project" value="UniProtKB-KW"/>
</dbReference>
<dbReference type="GO" id="GO:0140999">
    <property type="term" value="F:histone H3K4 trimethyltransferase activity"/>
    <property type="evidence" value="ECO:0007669"/>
    <property type="project" value="UniProtKB-EC"/>
</dbReference>
<dbReference type="KEGG" id="tad:TRIADDRAFT_32357"/>
<evidence type="ECO:0000256" key="6">
    <source>
        <dbReference type="ARBA" id="ARBA00022853"/>
    </source>
</evidence>
<dbReference type="GO" id="GO:0048188">
    <property type="term" value="C:Set1C/COMPASS complex"/>
    <property type="evidence" value="ECO:0007669"/>
    <property type="project" value="InterPro"/>
</dbReference>
<dbReference type="STRING" id="10228.B3SAP0"/>
<evidence type="ECO:0000256" key="10">
    <source>
        <dbReference type="ARBA" id="ARBA00023242"/>
    </source>
</evidence>
<dbReference type="CTD" id="6758562"/>
<evidence type="ECO:0000313" key="18">
    <source>
        <dbReference type="Proteomes" id="UP000009022"/>
    </source>
</evidence>
<feature type="domain" description="SET" evidence="15">
    <location>
        <begin position="78"/>
        <end position="195"/>
    </location>
</feature>
<keyword evidence="7" id="KW-0694">RNA-binding</keyword>
<evidence type="ECO:0000256" key="3">
    <source>
        <dbReference type="ARBA" id="ARBA00022603"/>
    </source>
</evidence>
<dbReference type="GeneID" id="6758562"/>
<dbReference type="InterPro" id="IPR024657">
    <property type="entry name" value="COMPASS_Set1_N-SET"/>
</dbReference>
<comment type="subcellular location">
    <subcellularLocation>
        <location evidence="1">Nucleus</location>
    </subcellularLocation>
</comment>
<dbReference type="InterPro" id="IPR046341">
    <property type="entry name" value="SET_dom_sf"/>
</dbReference>
<dbReference type="CDD" id="cd19169">
    <property type="entry name" value="SET_SETD1"/>
    <property type="match status" value="1"/>
</dbReference>
<evidence type="ECO:0000256" key="5">
    <source>
        <dbReference type="ARBA" id="ARBA00022691"/>
    </source>
</evidence>
<organism evidence="17 18">
    <name type="scientific">Trichoplax adhaerens</name>
    <name type="common">Trichoplax reptans</name>
    <dbReference type="NCBI Taxonomy" id="10228"/>
    <lineage>
        <taxon>Eukaryota</taxon>
        <taxon>Metazoa</taxon>
        <taxon>Placozoa</taxon>
        <taxon>Uniplacotomia</taxon>
        <taxon>Trichoplacea</taxon>
        <taxon>Trichoplacidae</taxon>
        <taxon>Trichoplax</taxon>
    </lineage>
</organism>
<evidence type="ECO:0000256" key="2">
    <source>
        <dbReference type="ARBA" id="ARBA00012182"/>
    </source>
</evidence>
<dbReference type="HOGENOM" id="CLU_020840_0_2_1"/>
<dbReference type="InterPro" id="IPR001214">
    <property type="entry name" value="SET_dom"/>
</dbReference>
<name>B3SAP0_TRIAD</name>
<sequence>HKTGCARCEGYYRIDKADKARHVQDAATAAAAAESNEPSKGRQVSRENRASNRRIISFFQASDAGDLLKLNQLKTRKKQLRFGRSQIHEWGLFAREPIAADEMVIEYVGQTIRQTVADEREHRYEKIGIGSSYLFRIDDNYIIDATKCGNLARFINHSCSPNCYAKIISLESQKKIVIYSKYDIQVNEEITYDYKFPIEDVKIPCHCGALQCRGALN</sequence>
<dbReference type="InterPro" id="IPR044570">
    <property type="entry name" value="Set1-like"/>
</dbReference>
<dbReference type="Pfam" id="PF00856">
    <property type="entry name" value="SET"/>
    <property type="match status" value="1"/>
</dbReference>
<evidence type="ECO:0000256" key="12">
    <source>
        <dbReference type="ARBA" id="ARBA00047583"/>
    </source>
</evidence>
<keyword evidence="3" id="KW-0489">Methyltransferase</keyword>
<dbReference type="InterPro" id="IPR037841">
    <property type="entry name" value="SET_SETD1A/B"/>
</dbReference>
<evidence type="ECO:0000259" key="15">
    <source>
        <dbReference type="PROSITE" id="PS50280"/>
    </source>
</evidence>
<feature type="region of interest" description="Disordered" evidence="14">
    <location>
        <begin position="25"/>
        <end position="48"/>
    </location>
</feature>
<reference evidence="17 18" key="1">
    <citation type="journal article" date="2008" name="Nature">
        <title>The Trichoplax genome and the nature of placozoans.</title>
        <authorList>
            <person name="Srivastava M."/>
            <person name="Begovic E."/>
            <person name="Chapman J."/>
            <person name="Putnam N.H."/>
            <person name="Hellsten U."/>
            <person name="Kawashima T."/>
            <person name="Kuo A."/>
            <person name="Mitros T."/>
            <person name="Salamov A."/>
            <person name="Carpenter M.L."/>
            <person name="Signorovitch A.Y."/>
            <person name="Moreno M.A."/>
            <person name="Kamm K."/>
            <person name="Grimwood J."/>
            <person name="Schmutz J."/>
            <person name="Shapiro H."/>
            <person name="Grigoriev I.V."/>
            <person name="Buss L.W."/>
            <person name="Schierwater B."/>
            <person name="Dellaporta S.L."/>
            <person name="Rokhsar D.S."/>
        </authorList>
    </citation>
    <scope>NUCLEOTIDE SEQUENCE [LARGE SCALE GENOMIC DNA]</scope>
    <source>
        <strain evidence="17 18">Grell-BS-1999</strain>
    </source>
</reference>
<comment type="catalytic activity">
    <reaction evidence="12">
        <text>N(6)-methyl-L-lysyl(4)-[histone H3] + S-adenosyl-L-methionine = N(6),N(6)-dimethyl-L-lysyl(4)-[histone H3] + S-adenosyl-L-homocysteine + H(+)</text>
        <dbReference type="Rhea" id="RHEA:60268"/>
        <dbReference type="Rhea" id="RHEA-COMP:15540"/>
        <dbReference type="Rhea" id="RHEA-COMP:15543"/>
        <dbReference type="ChEBI" id="CHEBI:15378"/>
        <dbReference type="ChEBI" id="CHEBI:57856"/>
        <dbReference type="ChEBI" id="CHEBI:59789"/>
        <dbReference type="ChEBI" id="CHEBI:61929"/>
        <dbReference type="ChEBI" id="CHEBI:61976"/>
    </reaction>
</comment>